<sequence length="228" mass="25375">MADQLLTAAMVHVFAQRERVMHREIGMDLAERVVLDLLESGWSRQSLRKHEAAGPTPCDSAFFLLREGGIAVAYFPITEFTDANGRGLFFAIHDFFPPIHKSAHGDVESLEPFKVGDRVISMDRDLDGSWHYDDEVRASDWNLLIPVFTVVSVRPHPGHHTQFGGRDYYQVKIKDRVGGGGGYHDLVPIAGRPWQMRGEGECLIRIQPAPLAVAAPPPALPAQLDLFV</sequence>
<evidence type="ECO:0000313" key="1">
    <source>
        <dbReference type="EMBL" id="KOE97269.1"/>
    </source>
</evidence>
<evidence type="ECO:0000313" key="2">
    <source>
        <dbReference type="Proteomes" id="UP000036890"/>
    </source>
</evidence>
<dbReference type="Proteomes" id="UP000036890">
    <property type="component" value="Unassembled WGS sequence"/>
</dbReference>
<gene>
    <name evidence="1" type="ORF">W7K_21170</name>
</gene>
<organism evidence="1 2">
    <name type="scientific">Stenotrophomonas geniculata N1</name>
    <dbReference type="NCBI Taxonomy" id="1167641"/>
    <lineage>
        <taxon>Bacteria</taxon>
        <taxon>Pseudomonadati</taxon>
        <taxon>Pseudomonadota</taxon>
        <taxon>Gammaproteobacteria</taxon>
        <taxon>Lysobacterales</taxon>
        <taxon>Lysobacteraceae</taxon>
        <taxon>Stenotrophomonas</taxon>
    </lineage>
</organism>
<dbReference type="AlphaFoldDB" id="A0A0L8A562"/>
<proteinExistence type="predicted"/>
<dbReference type="RefSeq" id="WP_010480575.1">
    <property type="nucleotide sequence ID" value="NZ_AJLO02000047.1"/>
</dbReference>
<name>A0A0L8A562_9GAMM</name>
<accession>A0A0L8A562</accession>
<protein>
    <submittedName>
        <fullName evidence="1">Uncharacterized protein</fullName>
    </submittedName>
</protein>
<reference evidence="1 2" key="1">
    <citation type="journal article" date="2012" name="J. Bacteriol.">
        <title>Genome sequence of a novel nicotine-degrading strain, Pseudomonas geniculata N1.</title>
        <authorList>
            <person name="Tang H."/>
            <person name="Yu H."/>
            <person name="Tai C."/>
            <person name="Huang K."/>
            <person name="Liu Y."/>
            <person name="Wang L."/>
            <person name="Yao Y."/>
            <person name="Wu G."/>
            <person name="Xu P."/>
        </authorList>
    </citation>
    <scope>NUCLEOTIDE SEQUENCE [LARGE SCALE GENOMIC DNA]</scope>
    <source>
        <strain evidence="1 2">N1</strain>
    </source>
</reference>
<dbReference type="EMBL" id="AJLO02000047">
    <property type="protein sequence ID" value="KOE97269.1"/>
    <property type="molecule type" value="Genomic_DNA"/>
</dbReference>
<comment type="caution">
    <text evidence="1">The sequence shown here is derived from an EMBL/GenBank/DDBJ whole genome shotgun (WGS) entry which is preliminary data.</text>
</comment>